<comment type="similarity">
    <text evidence="3">Belongs to the short-chain dehydrogenases/reductases (SDR) family.</text>
</comment>
<protein>
    <recommendedName>
        <fullName evidence="8">Hydroxysteroid dehydrogenase-like protein 2</fullName>
    </recommendedName>
</protein>
<dbReference type="Pfam" id="PF02036">
    <property type="entry name" value="SCP2"/>
    <property type="match status" value="1"/>
</dbReference>
<dbReference type="SUPFAM" id="SSF51735">
    <property type="entry name" value="NAD(P)-binding Rossmann-fold domains"/>
    <property type="match status" value="1"/>
</dbReference>
<comment type="subcellular location">
    <subcellularLocation>
        <location evidence="1">Mitochondrion</location>
    </subcellularLocation>
    <subcellularLocation>
        <location evidence="2">Peroxisome</location>
    </subcellularLocation>
</comment>
<dbReference type="EMBL" id="JAVRBK010000007">
    <property type="protein sequence ID" value="KAK5640975.1"/>
    <property type="molecule type" value="Genomic_DNA"/>
</dbReference>
<keyword evidence="6" id="KW-0496">Mitochondrion</keyword>
<evidence type="ECO:0000256" key="3">
    <source>
        <dbReference type="ARBA" id="ARBA00006484"/>
    </source>
</evidence>
<dbReference type="InterPro" id="IPR003033">
    <property type="entry name" value="SCP2_sterol-bd_dom"/>
</dbReference>
<organism evidence="10 11">
    <name type="scientific">Pyrocoelia pectoralis</name>
    <dbReference type="NCBI Taxonomy" id="417401"/>
    <lineage>
        <taxon>Eukaryota</taxon>
        <taxon>Metazoa</taxon>
        <taxon>Ecdysozoa</taxon>
        <taxon>Arthropoda</taxon>
        <taxon>Hexapoda</taxon>
        <taxon>Insecta</taxon>
        <taxon>Pterygota</taxon>
        <taxon>Neoptera</taxon>
        <taxon>Endopterygota</taxon>
        <taxon>Coleoptera</taxon>
        <taxon>Polyphaga</taxon>
        <taxon>Elateriformia</taxon>
        <taxon>Elateroidea</taxon>
        <taxon>Lampyridae</taxon>
        <taxon>Lampyrinae</taxon>
        <taxon>Pyrocoelia</taxon>
    </lineage>
</organism>
<dbReference type="InterPro" id="IPR002347">
    <property type="entry name" value="SDR_fam"/>
</dbReference>
<comment type="caution">
    <text evidence="10">The sequence shown here is derived from an EMBL/GenBank/DDBJ whole genome shotgun (WGS) entry which is preliminary data.</text>
</comment>
<accession>A0AAN7V299</accession>
<evidence type="ECO:0000256" key="7">
    <source>
        <dbReference type="ARBA" id="ARBA00023140"/>
    </source>
</evidence>
<evidence type="ECO:0000256" key="2">
    <source>
        <dbReference type="ARBA" id="ARBA00004275"/>
    </source>
</evidence>
<keyword evidence="5" id="KW-0560">Oxidoreductase</keyword>
<evidence type="ECO:0000259" key="9">
    <source>
        <dbReference type="Pfam" id="PF02036"/>
    </source>
</evidence>
<keyword evidence="4" id="KW-0521">NADP</keyword>
<evidence type="ECO:0000256" key="4">
    <source>
        <dbReference type="ARBA" id="ARBA00022857"/>
    </source>
</evidence>
<dbReference type="Proteomes" id="UP001329430">
    <property type="component" value="Chromosome 7"/>
</dbReference>
<dbReference type="NCBIfam" id="NF006133">
    <property type="entry name" value="PRK08278.1"/>
    <property type="match status" value="1"/>
</dbReference>
<sequence length="411" mass="44370">MGLAGKTLFITGGSRGIGKAIALKAARDGANVVIAAKTSEPHPTLPGTIHSAVQEVEAAGGKGLACLVDVRDEQLVSTALDSAAQKFGGIDILINNASAISLTTTEDTPMKRYDLMNNINTRGTFLVSKLCIPFLKKSSNAHILVLSPPLNMNPFWFARNLPYTISKYGMSMCVLGLAEELKSFNVAVNALWPKTVINTAAVQMLMGKESSNNHGRMPEIVADAAYQIFTQDPKPTGQFFIDEDVLKKAGITDFDRYASNPEFKNDLYMDGFIDENIEKMEEGFAKHATLKKETAAPTGGKIPGIFKTIESSLSPKLVEKTQAIYQFVVTGEESSTWFIDLKTGSGACGSGQSPQQVDATLTMDSKHFFAMFSGKMKPATAFMTGKLKISGNMQKALKLDKLMGSLKTKIV</sequence>
<proteinExistence type="inferred from homology"/>
<keyword evidence="7" id="KW-0576">Peroxisome</keyword>
<evidence type="ECO:0000256" key="1">
    <source>
        <dbReference type="ARBA" id="ARBA00004173"/>
    </source>
</evidence>
<dbReference type="Pfam" id="PF00106">
    <property type="entry name" value="adh_short"/>
    <property type="match status" value="1"/>
</dbReference>
<dbReference type="Gene3D" id="3.30.1050.10">
    <property type="entry name" value="SCP2 sterol-binding domain"/>
    <property type="match status" value="1"/>
</dbReference>
<dbReference type="InterPro" id="IPR036291">
    <property type="entry name" value="NAD(P)-bd_dom_sf"/>
</dbReference>
<dbReference type="GO" id="GO:0005739">
    <property type="term" value="C:mitochondrion"/>
    <property type="evidence" value="ECO:0007669"/>
    <property type="project" value="UniProtKB-SubCell"/>
</dbReference>
<dbReference type="InterPro" id="IPR051935">
    <property type="entry name" value="HSDL2"/>
</dbReference>
<evidence type="ECO:0000256" key="5">
    <source>
        <dbReference type="ARBA" id="ARBA00023002"/>
    </source>
</evidence>
<gene>
    <name evidence="10" type="ORF">RI129_009522</name>
</gene>
<dbReference type="PANTHER" id="PTHR42808:SF3">
    <property type="entry name" value="HYDROXYSTEROID DEHYDROGENASE-LIKE PROTEIN 2"/>
    <property type="match status" value="1"/>
</dbReference>
<reference evidence="10 11" key="1">
    <citation type="journal article" date="2024" name="Insects">
        <title>An Improved Chromosome-Level Genome Assembly of the Firefly Pyrocoelia pectoralis.</title>
        <authorList>
            <person name="Fu X."/>
            <person name="Meyer-Rochow V.B."/>
            <person name="Ballantyne L."/>
            <person name="Zhu X."/>
        </authorList>
    </citation>
    <scope>NUCLEOTIDE SEQUENCE [LARGE SCALE GENOMIC DNA]</scope>
    <source>
        <strain evidence="10">XCY_ONT2</strain>
    </source>
</reference>
<evidence type="ECO:0000313" key="10">
    <source>
        <dbReference type="EMBL" id="KAK5640975.1"/>
    </source>
</evidence>
<dbReference type="CDD" id="cd09762">
    <property type="entry name" value="HSDL2_SDR_c"/>
    <property type="match status" value="1"/>
</dbReference>
<dbReference type="GO" id="GO:0005777">
    <property type="term" value="C:peroxisome"/>
    <property type="evidence" value="ECO:0007669"/>
    <property type="project" value="UniProtKB-SubCell"/>
</dbReference>
<feature type="domain" description="SCP2" evidence="9">
    <location>
        <begin position="313"/>
        <end position="403"/>
    </location>
</feature>
<dbReference type="GO" id="GO:0016491">
    <property type="term" value="F:oxidoreductase activity"/>
    <property type="evidence" value="ECO:0007669"/>
    <property type="project" value="UniProtKB-KW"/>
</dbReference>
<dbReference type="PANTHER" id="PTHR42808">
    <property type="entry name" value="HYDROXYSTEROID DEHYDROGENASE-LIKE PROTEIN 2"/>
    <property type="match status" value="1"/>
</dbReference>
<keyword evidence="11" id="KW-1185">Reference proteome</keyword>
<dbReference type="Gene3D" id="3.40.50.720">
    <property type="entry name" value="NAD(P)-binding Rossmann-like Domain"/>
    <property type="match status" value="1"/>
</dbReference>
<dbReference type="SUPFAM" id="SSF55718">
    <property type="entry name" value="SCP-like"/>
    <property type="match status" value="1"/>
</dbReference>
<evidence type="ECO:0000256" key="8">
    <source>
        <dbReference type="ARBA" id="ARBA00040243"/>
    </source>
</evidence>
<name>A0AAN7V299_9COLE</name>
<dbReference type="FunFam" id="3.40.50.720:FF:000301">
    <property type="entry name" value="Hydroxysteroid dehydrogenase like 2"/>
    <property type="match status" value="1"/>
</dbReference>
<dbReference type="InterPro" id="IPR036527">
    <property type="entry name" value="SCP2_sterol-bd_dom_sf"/>
</dbReference>
<evidence type="ECO:0000256" key="6">
    <source>
        <dbReference type="ARBA" id="ARBA00023128"/>
    </source>
</evidence>
<dbReference type="PRINTS" id="PR00081">
    <property type="entry name" value="GDHRDH"/>
</dbReference>
<evidence type="ECO:0000313" key="11">
    <source>
        <dbReference type="Proteomes" id="UP001329430"/>
    </source>
</evidence>
<dbReference type="AlphaFoldDB" id="A0AAN7V299"/>